<keyword evidence="4" id="KW-1185">Reference proteome</keyword>
<evidence type="ECO:0000313" key="4">
    <source>
        <dbReference type="Proteomes" id="UP000008720"/>
    </source>
</evidence>
<feature type="coiled-coil region" evidence="1">
    <location>
        <begin position="167"/>
        <end position="197"/>
    </location>
</feature>
<keyword evidence="1" id="KW-0175">Coiled coil</keyword>
<dbReference type="AlphaFoldDB" id="E4TW46"/>
<evidence type="ECO:0000256" key="1">
    <source>
        <dbReference type="SAM" id="Coils"/>
    </source>
</evidence>
<sequence length="197" mass="22982">MSNTIEIQLEAIADSLEKLEKQLKGKKEPKDHSADLETISRQIKALERLSIENANNAPEIDLSSLESKFEALNDKMDKLERSARHMQWLFPDLKATFWKFGVAVKLFLWIAVIGLGIGFYSYYQKADRYEESATKYYFYKYSAYTMSEIDSLYKTHADRINFIVDSTQEARAKRSEIEARKKQLEEEEKSLNQKQSN</sequence>
<organism evidence="3 4">
    <name type="scientific">Marivirga tractuosa (strain ATCC 23168 / DSM 4126 / NBRC 15989 / NCIMB 1408 / VKM B-1430 / H-43)</name>
    <name type="common">Microscilla tractuosa</name>
    <name type="synonym">Flexibacter tractuosus</name>
    <dbReference type="NCBI Taxonomy" id="643867"/>
    <lineage>
        <taxon>Bacteria</taxon>
        <taxon>Pseudomonadati</taxon>
        <taxon>Bacteroidota</taxon>
        <taxon>Cytophagia</taxon>
        <taxon>Cytophagales</taxon>
        <taxon>Marivirgaceae</taxon>
        <taxon>Marivirga</taxon>
    </lineage>
</organism>
<accession>E4TW46</accession>
<dbReference type="KEGG" id="mtt:Ftrac_3802"/>
<geneLocation type="plasmid" evidence="3 4">
    <name>pFTRAC01</name>
</geneLocation>
<dbReference type="HOGENOM" id="CLU_1382685_0_0_10"/>
<reference evidence="3 4" key="1">
    <citation type="journal article" date="2011" name="Stand. Genomic Sci.">
        <title>Complete genome sequence of Marivirga tractuosa type strain (H-43).</title>
        <authorList>
            <person name="Pagani I."/>
            <person name="Chertkov O."/>
            <person name="Lapidus A."/>
            <person name="Lucas S."/>
            <person name="Del Rio T.G."/>
            <person name="Tice H."/>
            <person name="Copeland A."/>
            <person name="Cheng J.F."/>
            <person name="Nolan M."/>
            <person name="Saunders E."/>
            <person name="Pitluck S."/>
            <person name="Held B."/>
            <person name="Goodwin L."/>
            <person name="Liolios K."/>
            <person name="Ovchinikova G."/>
            <person name="Ivanova N."/>
            <person name="Mavromatis K."/>
            <person name="Pati A."/>
            <person name="Chen A."/>
            <person name="Palaniappan K."/>
            <person name="Land M."/>
            <person name="Hauser L."/>
            <person name="Jeffries C.D."/>
            <person name="Detter J.C."/>
            <person name="Han C."/>
            <person name="Tapia R."/>
            <person name="Ngatchou-Djao O.D."/>
            <person name="Rohde M."/>
            <person name="Goker M."/>
            <person name="Spring S."/>
            <person name="Sikorski J."/>
            <person name="Woyke T."/>
            <person name="Bristow J."/>
            <person name="Eisen J.A."/>
            <person name="Markowitz V."/>
            <person name="Hugenholtz P."/>
            <person name="Klenk H.P."/>
            <person name="Kyrpides N.C."/>
        </authorList>
    </citation>
    <scope>NUCLEOTIDE SEQUENCE [LARGE SCALE GENOMIC DNA]</scope>
    <source>
        <strain evidence="4">ATCC 23168 / DSM 4126 / NBRC 15989 / NCIMB 1408 / VKM B-1430 / H-43</strain>
        <plasmid evidence="4">pFTRAC01</plasmid>
    </source>
</reference>
<keyword evidence="2" id="KW-0472">Membrane</keyword>
<keyword evidence="2" id="KW-1133">Transmembrane helix</keyword>
<gene>
    <name evidence="3" type="ordered locus">Ftrac_3802</name>
</gene>
<name>E4TW46_MARTH</name>
<evidence type="ECO:0000256" key="2">
    <source>
        <dbReference type="SAM" id="Phobius"/>
    </source>
</evidence>
<keyword evidence="3" id="KW-0614">Plasmid</keyword>
<dbReference type="RefSeq" id="WP_013447320.1">
    <property type="nucleotide sequence ID" value="NC_014750.1"/>
</dbReference>
<evidence type="ECO:0000313" key="3">
    <source>
        <dbReference type="EMBL" id="ADR23768.1"/>
    </source>
</evidence>
<keyword evidence="2" id="KW-0812">Transmembrane</keyword>
<protein>
    <submittedName>
        <fullName evidence="3">Uncharacterized protein</fullName>
    </submittedName>
</protein>
<dbReference type="EMBL" id="CP002350">
    <property type="protein sequence ID" value="ADR23768.1"/>
    <property type="molecule type" value="Genomic_DNA"/>
</dbReference>
<proteinExistence type="predicted"/>
<dbReference type="Proteomes" id="UP000008720">
    <property type="component" value="Plasmid pFTRAC01"/>
</dbReference>
<feature type="transmembrane region" description="Helical" evidence="2">
    <location>
        <begin position="97"/>
        <end position="123"/>
    </location>
</feature>